<evidence type="ECO:0000313" key="2">
    <source>
        <dbReference type="Proteomes" id="UP000029736"/>
    </source>
</evidence>
<dbReference type="STRING" id="1524460.IX84_03510"/>
<accession>A0A098SB68</accession>
<sequence>MPRQWLGLASSPGALPSPGVLTMVKRTAHRVNAPAMAWLGFLAGRSPFARRADYGKTKSTPGECPGSGLD</sequence>
<dbReference type="AlphaFoldDB" id="A0A098SB68"/>
<dbReference type="RefSeq" id="WP_044216517.1">
    <property type="nucleotide sequence ID" value="NZ_JPOS01000010.1"/>
</dbReference>
<organism evidence="1 2">
    <name type="scientific">Phaeodactylibacter xiamenensis</name>
    <dbReference type="NCBI Taxonomy" id="1524460"/>
    <lineage>
        <taxon>Bacteria</taxon>
        <taxon>Pseudomonadati</taxon>
        <taxon>Bacteroidota</taxon>
        <taxon>Saprospiria</taxon>
        <taxon>Saprospirales</taxon>
        <taxon>Haliscomenobacteraceae</taxon>
        <taxon>Phaeodactylibacter</taxon>
    </lineage>
</organism>
<name>A0A098SB68_9BACT</name>
<gene>
    <name evidence="1" type="ORF">IX84_03510</name>
</gene>
<comment type="caution">
    <text evidence="1">The sequence shown here is derived from an EMBL/GenBank/DDBJ whole genome shotgun (WGS) entry which is preliminary data.</text>
</comment>
<protein>
    <submittedName>
        <fullName evidence="1">Uncharacterized protein</fullName>
    </submittedName>
</protein>
<proteinExistence type="predicted"/>
<dbReference type="EMBL" id="JPOS01000010">
    <property type="protein sequence ID" value="KGE89391.1"/>
    <property type="molecule type" value="Genomic_DNA"/>
</dbReference>
<reference evidence="1 2" key="1">
    <citation type="journal article" date="2014" name="Int. J. Syst. Evol. Microbiol.">
        <title>Phaeodactylibacter xiamenensis gen. nov., sp. nov., a member of the family Saprospiraceae isolated from the marine alga Phaeodactylum tricornutum.</title>
        <authorList>
            <person name="Chen Z.Jr."/>
            <person name="Lei X."/>
            <person name="Lai Q."/>
            <person name="Li Y."/>
            <person name="Zhang B."/>
            <person name="Zhang J."/>
            <person name="Zhang H."/>
            <person name="Yang L."/>
            <person name="Zheng W."/>
            <person name="Tian Y."/>
            <person name="Yu Z."/>
            <person name="Xu H.Jr."/>
            <person name="Zheng T."/>
        </authorList>
    </citation>
    <scope>NUCLEOTIDE SEQUENCE [LARGE SCALE GENOMIC DNA]</scope>
    <source>
        <strain evidence="1 2">KD52</strain>
    </source>
</reference>
<evidence type="ECO:0000313" key="1">
    <source>
        <dbReference type="EMBL" id="KGE89391.1"/>
    </source>
</evidence>
<dbReference type="Proteomes" id="UP000029736">
    <property type="component" value="Unassembled WGS sequence"/>
</dbReference>
<keyword evidence="2" id="KW-1185">Reference proteome</keyword>